<evidence type="ECO:0000313" key="3">
    <source>
        <dbReference type="EMBL" id="TXJ39801.1"/>
    </source>
</evidence>
<dbReference type="InterPro" id="IPR050498">
    <property type="entry name" value="Ycf3"/>
</dbReference>
<name>A0A5C8ESA7_BRAPL</name>
<accession>A0A5C8ESA7</accession>
<dbReference type="Proteomes" id="UP000323176">
    <property type="component" value="Unassembled WGS sequence"/>
</dbReference>
<evidence type="ECO:0000256" key="1">
    <source>
        <dbReference type="ARBA" id="ARBA00022737"/>
    </source>
</evidence>
<dbReference type="AlphaFoldDB" id="A0A5C8ESA7"/>
<dbReference type="PANTHER" id="PTHR44858:SF1">
    <property type="entry name" value="UDP-N-ACETYLGLUCOSAMINE--PEPTIDE N-ACETYLGLUCOSAMINYLTRANSFERASE SPINDLY-RELATED"/>
    <property type="match status" value="1"/>
</dbReference>
<organism evidence="3 4">
    <name type="scientific">Brachyspira pilosicoli</name>
    <name type="common">Serpulina pilosicoli</name>
    <dbReference type="NCBI Taxonomy" id="52584"/>
    <lineage>
        <taxon>Bacteria</taxon>
        <taxon>Pseudomonadati</taxon>
        <taxon>Spirochaetota</taxon>
        <taxon>Spirochaetia</taxon>
        <taxon>Brachyspirales</taxon>
        <taxon>Brachyspiraceae</taxon>
        <taxon>Brachyspira</taxon>
    </lineage>
</organism>
<dbReference type="Gene3D" id="1.25.40.10">
    <property type="entry name" value="Tetratricopeptide repeat domain"/>
    <property type="match status" value="3"/>
</dbReference>
<protein>
    <submittedName>
        <fullName evidence="3">Uncharacterized protein</fullName>
    </submittedName>
</protein>
<proteinExistence type="predicted"/>
<dbReference type="PANTHER" id="PTHR44858">
    <property type="entry name" value="TETRATRICOPEPTIDE REPEAT PROTEIN 6"/>
    <property type="match status" value="1"/>
</dbReference>
<keyword evidence="2" id="KW-0802">TPR repeat</keyword>
<evidence type="ECO:0000313" key="4">
    <source>
        <dbReference type="Proteomes" id="UP000323176"/>
    </source>
</evidence>
<keyword evidence="1" id="KW-0677">Repeat</keyword>
<dbReference type="SUPFAM" id="SSF81901">
    <property type="entry name" value="HCP-like"/>
    <property type="match status" value="1"/>
</dbReference>
<dbReference type="SMART" id="SM00671">
    <property type="entry name" value="SEL1"/>
    <property type="match status" value="2"/>
</dbReference>
<comment type="caution">
    <text evidence="3">The sequence shown here is derived from an EMBL/GenBank/DDBJ whole genome shotgun (WGS) entry which is preliminary data.</text>
</comment>
<gene>
    <name evidence="3" type="ORF">EPJ72_09010</name>
</gene>
<dbReference type="EMBL" id="SAXY01000055">
    <property type="protein sequence ID" value="TXJ39801.1"/>
    <property type="molecule type" value="Genomic_DNA"/>
</dbReference>
<sequence length="708" mass="83972">MDFLEDINKYINDGDYERAIEELNLLIYKNPDNAKAFYMRGKFRFIDLQKNKYDYSNANLSLIYSNIEYDLLHSIEIDPNIIDAYRGLMYLNRDIGNIYKEREYAQILFEKDKNAYDALIILANSYLNNGENASDFHQAIGYYDDFIERVDIEESKVARFERGLCYYNLNILIKSDYEANELIKDFPFYDEAYFLKAIALAKQGVDSEFYYDALLFLNRAIELNDKNYNAIYERAEWYFSKEDYLNAIKNYEILLETENKYKLAALLGKAEALHDYIVSGESYTEKKHLDEAFFLLDKIIKNFSLDKKYMRYKYYRGNLYAYIGEIDNAKLEFDDILKKNDDFNEWFYNDILEFCYYNAKTDEDYKKLIKHLNKIKDTRALIYKTFSYYKLKNYKESALAAKEVLNSLDNDKDYSNEDMYHLRYVYAFSLIETKSHDYETIIQNLKISLNSNELNKAIIYRKIAKVMIYNIPQKYYYEGIKYLEMAINMNDFFAYYIYSKELFYGNIITPSPELAIGMAKSSIDLYSTFEPSHIILGRAYELGRGIEKNEDRAFEIYYKSNEMAKMNNYHSSCSKAALAHCYYNGIGVNKNEALALELIKDAVDNHNENCHDYVLLLYAYFALTCKKGFSLEKAASIFDEDITYHNSLSFIMTFKRVYNKLGNNYMVKKLAGIEKETLKNTGEFNLNYLRKYIKNYNEYYPIVCYDNR</sequence>
<dbReference type="SUPFAM" id="SSF48452">
    <property type="entry name" value="TPR-like"/>
    <property type="match status" value="3"/>
</dbReference>
<evidence type="ECO:0000256" key="2">
    <source>
        <dbReference type="ARBA" id="ARBA00022803"/>
    </source>
</evidence>
<dbReference type="OrthoDB" id="334344at2"/>
<dbReference type="InterPro" id="IPR006597">
    <property type="entry name" value="Sel1-like"/>
</dbReference>
<dbReference type="InterPro" id="IPR011990">
    <property type="entry name" value="TPR-like_helical_dom_sf"/>
</dbReference>
<dbReference type="Pfam" id="PF08238">
    <property type="entry name" value="Sel1"/>
    <property type="match status" value="2"/>
</dbReference>
<reference evidence="3 4" key="1">
    <citation type="journal article" date="1992" name="Lakartidningen">
        <title>[Penicillin V and not amoxicillin is the first choice preparation in acute otitis].</title>
        <authorList>
            <person name="Kamme C."/>
            <person name="Lundgren K."/>
            <person name="Prellner K."/>
        </authorList>
    </citation>
    <scope>NUCLEOTIDE SEQUENCE [LARGE SCALE GENOMIC DNA]</scope>
    <source>
        <strain evidence="3 4">PC5538III-hc</strain>
    </source>
</reference>